<dbReference type="GO" id="GO:0000155">
    <property type="term" value="F:phosphorelay sensor kinase activity"/>
    <property type="evidence" value="ECO:0007669"/>
    <property type="project" value="InterPro"/>
</dbReference>
<dbReference type="Pfam" id="PF00512">
    <property type="entry name" value="HisKA"/>
    <property type="match status" value="1"/>
</dbReference>
<evidence type="ECO:0000256" key="2">
    <source>
        <dbReference type="ARBA" id="ARBA00001968"/>
    </source>
</evidence>
<dbReference type="InterPro" id="IPR005467">
    <property type="entry name" value="His_kinase_dom"/>
</dbReference>
<evidence type="ECO:0000256" key="4">
    <source>
        <dbReference type="ARBA" id="ARBA00012438"/>
    </source>
</evidence>
<feature type="domain" description="HAMP" evidence="14">
    <location>
        <begin position="190"/>
        <end position="252"/>
    </location>
</feature>
<dbReference type="SMART" id="SM00388">
    <property type="entry name" value="HisKA"/>
    <property type="match status" value="1"/>
</dbReference>
<feature type="transmembrane region" description="Helical" evidence="12">
    <location>
        <begin position="21"/>
        <end position="39"/>
    </location>
</feature>
<keyword evidence="9 12" id="KW-1133">Transmembrane helix</keyword>
<keyword evidence="7 12" id="KW-0812">Transmembrane</keyword>
<keyword evidence="8 15" id="KW-0418">Kinase</keyword>
<dbReference type="CDD" id="cd00082">
    <property type="entry name" value="HisKA"/>
    <property type="match status" value="1"/>
</dbReference>
<evidence type="ECO:0000313" key="15">
    <source>
        <dbReference type="EMBL" id="RKT53947.1"/>
    </source>
</evidence>
<dbReference type="SMART" id="SM00387">
    <property type="entry name" value="HATPase_c"/>
    <property type="match status" value="1"/>
</dbReference>
<dbReference type="RefSeq" id="WP_121004917.1">
    <property type="nucleotide sequence ID" value="NZ_RBXO01000001.1"/>
</dbReference>
<dbReference type="PROSITE" id="PS50109">
    <property type="entry name" value="HIS_KIN"/>
    <property type="match status" value="1"/>
</dbReference>
<dbReference type="InterPro" id="IPR004358">
    <property type="entry name" value="Sig_transdc_His_kin-like_C"/>
</dbReference>
<comment type="catalytic activity">
    <reaction evidence="1">
        <text>ATP + protein L-histidine = ADP + protein N-phospho-L-histidine.</text>
        <dbReference type="EC" id="2.7.13.3"/>
    </reaction>
</comment>
<keyword evidence="5" id="KW-0597">Phosphoprotein</keyword>
<evidence type="ECO:0000256" key="3">
    <source>
        <dbReference type="ARBA" id="ARBA00004236"/>
    </source>
</evidence>
<comment type="subcellular location">
    <subcellularLocation>
        <location evidence="3">Cell membrane</location>
    </subcellularLocation>
</comment>
<dbReference type="SMART" id="SM00304">
    <property type="entry name" value="HAMP"/>
    <property type="match status" value="1"/>
</dbReference>
<dbReference type="EC" id="2.7.13.3" evidence="4"/>
<protein>
    <recommendedName>
        <fullName evidence="4">histidine kinase</fullName>
        <ecNumber evidence="4">2.7.13.3</ecNumber>
    </recommendedName>
</protein>
<evidence type="ECO:0000256" key="7">
    <source>
        <dbReference type="ARBA" id="ARBA00022692"/>
    </source>
</evidence>
<dbReference type="PANTHER" id="PTHR45436">
    <property type="entry name" value="SENSOR HISTIDINE KINASE YKOH"/>
    <property type="match status" value="1"/>
</dbReference>
<keyword evidence="16" id="KW-1185">Reference proteome</keyword>
<organism evidence="15 16">
    <name type="scientific">Saccharothrix australiensis</name>
    <dbReference type="NCBI Taxonomy" id="2072"/>
    <lineage>
        <taxon>Bacteria</taxon>
        <taxon>Bacillati</taxon>
        <taxon>Actinomycetota</taxon>
        <taxon>Actinomycetes</taxon>
        <taxon>Pseudonocardiales</taxon>
        <taxon>Pseudonocardiaceae</taxon>
        <taxon>Saccharothrix</taxon>
    </lineage>
</organism>
<sequence length="479" mass="50915">MSSSLRPERWSLRTRLVVEQVVLIAVVCAGIGVISVVALRDFLVERLDQQLYESAARVERGVPPMPGLPPPSPLDRPGFRPGTLVAYIRPDSIDAARLRPGGDDPENLPVAELAALSSVPSDARPHTVHLSEQLRDYRVIAVRALDGTVVVTGLPMADVDGVVWQAGLIVGGVALAGLVAVSLAGAVIIGRTLRPLERVAATAGRVAELPLHRGEVALAERVPARDADPDTEVGQVGQALNRMLDHVGDALKARYASETRVRQFVADAGHELRTPLAAIRGYAELTRRTTDEVPPRIGHAMRRVESEAVRMTSLVEDLLLLARLDAGRPLARDEVDLSRVVVDGVSDARIAGPDHDWRLELPPVPVAVRGDEHKLQQVLANLLSNARTHTPPGTTVTTALRRCPDGVALTVTDDGPGIPAELQPEVFERFARGDTSRSRAAGSTGLGLSIVAAVVAAHDGGVSVDSRPGGTTFTVRLPG</sequence>
<dbReference type="FunFam" id="3.30.565.10:FF:000006">
    <property type="entry name" value="Sensor histidine kinase WalK"/>
    <property type="match status" value="1"/>
</dbReference>
<evidence type="ECO:0000256" key="11">
    <source>
        <dbReference type="ARBA" id="ARBA00023136"/>
    </source>
</evidence>
<evidence type="ECO:0000256" key="12">
    <source>
        <dbReference type="SAM" id="Phobius"/>
    </source>
</evidence>
<evidence type="ECO:0000256" key="6">
    <source>
        <dbReference type="ARBA" id="ARBA00022679"/>
    </source>
</evidence>
<accession>A0A495VYV6</accession>
<evidence type="ECO:0000259" key="13">
    <source>
        <dbReference type="PROSITE" id="PS50109"/>
    </source>
</evidence>
<evidence type="ECO:0000256" key="10">
    <source>
        <dbReference type="ARBA" id="ARBA00023012"/>
    </source>
</evidence>
<dbReference type="PRINTS" id="PR00344">
    <property type="entry name" value="BCTRLSENSOR"/>
</dbReference>
<dbReference type="GO" id="GO:0005509">
    <property type="term" value="F:calcium ion binding"/>
    <property type="evidence" value="ECO:0007669"/>
    <property type="project" value="UniProtKB-ARBA"/>
</dbReference>
<evidence type="ECO:0000313" key="16">
    <source>
        <dbReference type="Proteomes" id="UP000282084"/>
    </source>
</evidence>
<keyword evidence="10" id="KW-0902">Two-component regulatory system</keyword>
<dbReference type="InterPro" id="IPR003661">
    <property type="entry name" value="HisK_dim/P_dom"/>
</dbReference>
<comment type="cofactor">
    <cofactor evidence="2">
        <name>a divalent metal cation</name>
        <dbReference type="ChEBI" id="CHEBI:60240"/>
    </cofactor>
</comment>
<reference evidence="15 16" key="1">
    <citation type="submission" date="2018-10" db="EMBL/GenBank/DDBJ databases">
        <title>Sequencing the genomes of 1000 actinobacteria strains.</title>
        <authorList>
            <person name="Klenk H.-P."/>
        </authorList>
    </citation>
    <scope>NUCLEOTIDE SEQUENCE [LARGE SCALE GENOMIC DNA]</scope>
    <source>
        <strain evidence="15 16">DSM 43800</strain>
    </source>
</reference>
<dbReference type="InterPro" id="IPR003594">
    <property type="entry name" value="HATPase_dom"/>
</dbReference>
<dbReference type="SUPFAM" id="SSF47384">
    <property type="entry name" value="Homodimeric domain of signal transducing histidine kinase"/>
    <property type="match status" value="1"/>
</dbReference>
<name>A0A495VYV6_9PSEU</name>
<dbReference type="EMBL" id="RBXO01000001">
    <property type="protein sequence ID" value="RKT53947.1"/>
    <property type="molecule type" value="Genomic_DNA"/>
</dbReference>
<evidence type="ECO:0000256" key="5">
    <source>
        <dbReference type="ARBA" id="ARBA00022553"/>
    </source>
</evidence>
<dbReference type="AlphaFoldDB" id="A0A495VYV6"/>
<dbReference type="InterPro" id="IPR036097">
    <property type="entry name" value="HisK_dim/P_sf"/>
</dbReference>
<dbReference type="OrthoDB" id="9786919at2"/>
<evidence type="ECO:0000256" key="8">
    <source>
        <dbReference type="ARBA" id="ARBA00022777"/>
    </source>
</evidence>
<evidence type="ECO:0000259" key="14">
    <source>
        <dbReference type="PROSITE" id="PS50885"/>
    </source>
</evidence>
<comment type="caution">
    <text evidence="15">The sequence shown here is derived from an EMBL/GenBank/DDBJ whole genome shotgun (WGS) entry which is preliminary data.</text>
</comment>
<dbReference type="Gene3D" id="3.30.565.10">
    <property type="entry name" value="Histidine kinase-like ATPase, C-terminal domain"/>
    <property type="match status" value="1"/>
</dbReference>
<dbReference type="Pfam" id="PF00672">
    <property type="entry name" value="HAMP"/>
    <property type="match status" value="1"/>
</dbReference>
<keyword evidence="11 12" id="KW-0472">Membrane</keyword>
<dbReference type="Gene3D" id="6.10.340.10">
    <property type="match status" value="1"/>
</dbReference>
<proteinExistence type="predicted"/>
<feature type="transmembrane region" description="Helical" evidence="12">
    <location>
        <begin position="162"/>
        <end position="189"/>
    </location>
</feature>
<dbReference type="Proteomes" id="UP000282084">
    <property type="component" value="Unassembled WGS sequence"/>
</dbReference>
<dbReference type="InterPro" id="IPR036890">
    <property type="entry name" value="HATPase_C_sf"/>
</dbReference>
<dbReference type="InterPro" id="IPR050428">
    <property type="entry name" value="TCS_sensor_his_kinase"/>
</dbReference>
<feature type="domain" description="Histidine kinase" evidence="13">
    <location>
        <begin position="267"/>
        <end position="479"/>
    </location>
</feature>
<dbReference type="SUPFAM" id="SSF55874">
    <property type="entry name" value="ATPase domain of HSP90 chaperone/DNA topoisomerase II/histidine kinase"/>
    <property type="match status" value="1"/>
</dbReference>
<dbReference type="GO" id="GO:0005886">
    <property type="term" value="C:plasma membrane"/>
    <property type="evidence" value="ECO:0007669"/>
    <property type="project" value="UniProtKB-SubCell"/>
</dbReference>
<dbReference type="InterPro" id="IPR003660">
    <property type="entry name" value="HAMP_dom"/>
</dbReference>
<keyword evidence="6" id="KW-0808">Transferase</keyword>
<dbReference type="CDD" id="cd06225">
    <property type="entry name" value="HAMP"/>
    <property type="match status" value="1"/>
</dbReference>
<dbReference type="PROSITE" id="PS50885">
    <property type="entry name" value="HAMP"/>
    <property type="match status" value="1"/>
</dbReference>
<dbReference type="PANTHER" id="PTHR45436:SF5">
    <property type="entry name" value="SENSOR HISTIDINE KINASE TRCS"/>
    <property type="match status" value="1"/>
</dbReference>
<gene>
    <name evidence="15" type="ORF">C8E97_2535</name>
</gene>
<dbReference type="FunFam" id="1.10.287.130:FF:000001">
    <property type="entry name" value="Two-component sensor histidine kinase"/>
    <property type="match status" value="1"/>
</dbReference>
<dbReference type="CDD" id="cd00075">
    <property type="entry name" value="HATPase"/>
    <property type="match status" value="1"/>
</dbReference>
<evidence type="ECO:0000256" key="9">
    <source>
        <dbReference type="ARBA" id="ARBA00022989"/>
    </source>
</evidence>
<dbReference type="Gene3D" id="1.10.287.130">
    <property type="match status" value="1"/>
</dbReference>
<evidence type="ECO:0000256" key="1">
    <source>
        <dbReference type="ARBA" id="ARBA00000085"/>
    </source>
</evidence>
<dbReference type="Pfam" id="PF02518">
    <property type="entry name" value="HATPase_c"/>
    <property type="match status" value="1"/>
</dbReference>